<evidence type="ECO:0000313" key="2">
    <source>
        <dbReference type="EMBL" id="SDO49313.1"/>
    </source>
</evidence>
<dbReference type="Gene3D" id="3.40.190.10">
    <property type="entry name" value="Periplasmic binding protein-like II"/>
    <property type="match status" value="2"/>
</dbReference>
<dbReference type="GO" id="GO:0030288">
    <property type="term" value="C:outer membrane-bounded periplasmic space"/>
    <property type="evidence" value="ECO:0007669"/>
    <property type="project" value="TreeGrafter"/>
</dbReference>
<dbReference type="PANTHER" id="PTHR30006">
    <property type="entry name" value="THIAMINE-BINDING PERIPLASMIC PROTEIN-RELATED"/>
    <property type="match status" value="1"/>
</dbReference>
<dbReference type="SUPFAM" id="SSF53850">
    <property type="entry name" value="Periplasmic binding protein-like II"/>
    <property type="match status" value="1"/>
</dbReference>
<dbReference type="GO" id="GO:0030976">
    <property type="term" value="F:thiamine pyrophosphate binding"/>
    <property type="evidence" value="ECO:0007669"/>
    <property type="project" value="TreeGrafter"/>
</dbReference>
<dbReference type="Proteomes" id="UP000199639">
    <property type="component" value="Unassembled WGS sequence"/>
</dbReference>
<evidence type="ECO:0000256" key="1">
    <source>
        <dbReference type="ARBA" id="ARBA00022729"/>
    </source>
</evidence>
<dbReference type="GO" id="GO:0015888">
    <property type="term" value="P:thiamine transport"/>
    <property type="evidence" value="ECO:0007669"/>
    <property type="project" value="TreeGrafter"/>
</dbReference>
<dbReference type="STRING" id="1424659.SAMN05216368_1204"/>
<dbReference type="EMBL" id="SOFD01000001">
    <property type="protein sequence ID" value="TFB82374.1"/>
    <property type="molecule type" value="Genomic_DNA"/>
</dbReference>
<dbReference type="Proteomes" id="UP000298252">
    <property type="component" value="Unassembled WGS sequence"/>
</dbReference>
<name>A0A4R8VFK8_9MICO</name>
<accession>A0A4R8VFK8</accession>
<reference evidence="2 4" key="1">
    <citation type="submission" date="2016-10" db="EMBL/GenBank/DDBJ databases">
        <authorList>
            <person name="Varghese N."/>
            <person name="Submissions S."/>
        </authorList>
    </citation>
    <scope>NUCLEOTIDE SEQUENCE [LARGE SCALE GENOMIC DNA]</scope>
    <source>
        <strain evidence="2 4">CGMCC 1.11215</strain>
    </source>
</reference>
<keyword evidence="5" id="KW-1185">Reference proteome</keyword>
<dbReference type="EMBL" id="FNIB01000020">
    <property type="protein sequence ID" value="SDO49313.1"/>
    <property type="molecule type" value="Genomic_DNA"/>
</dbReference>
<keyword evidence="1" id="KW-0732">Signal</keyword>
<dbReference type="RefSeq" id="WP_092342276.1">
    <property type="nucleotide sequence ID" value="NZ_FNIB01000020.1"/>
</dbReference>
<sequence length="386" mass="40371">MPALFSRLSRPSSSARRRAGIRSVAAAIGLAVTLPLLAGCSAPTAEAREIGGTLEEIIALAQEEGMVQLIAYPETWANYGESFAGFEAKYGVKVAVASPNASSGEELSAVKNLKGQSTQPDVLDIGYSFTQPAIDQDLLDIYVPTQIDEVPDGLKDPEGYWVGAYYGVLSIGVNADEVDVPASFADLKDPQYKGKITIGDPRDGASSLATVFAAALANGGSLDNIQPGIDYFADLAAGGYLVNSVSNAAALSTGEAAVTFDWNYNYSGLEAEMTQSAVDLQVLVPGDGVFGNYYAQPITIDSPQPNAARLWVEWLLSDEGAISYAKSGAVPARYAAMDAAGTLPQEARDALPSADTLAQINFPTLDQAAAATELVVDQWGARVAGQ</sequence>
<evidence type="ECO:0000313" key="4">
    <source>
        <dbReference type="Proteomes" id="UP000199639"/>
    </source>
</evidence>
<dbReference type="GO" id="GO:0030975">
    <property type="term" value="F:thiamine binding"/>
    <property type="evidence" value="ECO:0007669"/>
    <property type="project" value="TreeGrafter"/>
</dbReference>
<organism evidence="2 4">
    <name type="scientific">Cryobacterium flavum</name>
    <dbReference type="NCBI Taxonomy" id="1424659"/>
    <lineage>
        <taxon>Bacteria</taxon>
        <taxon>Bacillati</taxon>
        <taxon>Actinomycetota</taxon>
        <taxon>Actinomycetes</taxon>
        <taxon>Micrococcales</taxon>
        <taxon>Microbacteriaceae</taxon>
        <taxon>Cryobacterium</taxon>
    </lineage>
</organism>
<dbReference type="PANTHER" id="PTHR30006:SF2">
    <property type="entry name" value="ABC TRANSPORTER SUBSTRATE-BINDING PROTEIN"/>
    <property type="match status" value="1"/>
</dbReference>
<dbReference type="Pfam" id="PF13343">
    <property type="entry name" value="SBP_bac_6"/>
    <property type="match status" value="1"/>
</dbReference>
<reference evidence="3 5" key="2">
    <citation type="submission" date="2019-03" db="EMBL/GenBank/DDBJ databases">
        <title>Genomics of glacier-inhabiting Cryobacterium strains.</title>
        <authorList>
            <person name="Liu Q."/>
            <person name="Xin Y.-H."/>
        </authorList>
    </citation>
    <scope>NUCLEOTIDE SEQUENCE [LARGE SCALE GENOMIC DNA]</scope>
    <source>
        <strain evidence="3 5">Hh8</strain>
    </source>
</reference>
<evidence type="ECO:0000313" key="3">
    <source>
        <dbReference type="EMBL" id="TFB82374.1"/>
    </source>
</evidence>
<evidence type="ECO:0000313" key="5">
    <source>
        <dbReference type="Proteomes" id="UP000298252"/>
    </source>
</evidence>
<dbReference type="AlphaFoldDB" id="A0A4R8VFK8"/>
<gene>
    <name evidence="3" type="ORF">E3O21_00020</name>
    <name evidence="2" type="ORF">SAMN05216368_1204</name>
</gene>
<proteinExistence type="predicted"/>
<protein>
    <submittedName>
        <fullName evidence="3">Extracellular solute-binding protein</fullName>
    </submittedName>
    <submittedName>
        <fullName evidence="2">Putative spermidine/putrescine transport system substrate-binding protein</fullName>
    </submittedName>
</protein>